<dbReference type="EMBL" id="JADFFL010000001">
    <property type="protein sequence ID" value="MBE9660676.1"/>
    <property type="molecule type" value="Genomic_DNA"/>
</dbReference>
<dbReference type="Pfam" id="PF00149">
    <property type="entry name" value="Metallophos"/>
    <property type="match status" value="1"/>
</dbReference>
<dbReference type="InterPro" id="IPR004843">
    <property type="entry name" value="Calcineurin-like_PHP"/>
</dbReference>
<proteinExistence type="predicted"/>
<reference evidence="2" key="1">
    <citation type="submission" date="2020-10" db="EMBL/GenBank/DDBJ databases">
        <title>Mucilaginibacter mali sp. nov., isolated from rhizosphere soil of apple orchard.</title>
        <authorList>
            <person name="Lee J.-S."/>
            <person name="Kim H.S."/>
            <person name="Kim J.-S."/>
        </authorList>
    </citation>
    <scope>NUCLEOTIDE SEQUENCE</scope>
    <source>
        <strain evidence="2">KCTC 22746</strain>
    </source>
</reference>
<evidence type="ECO:0000313" key="2">
    <source>
        <dbReference type="EMBL" id="MBE9660676.1"/>
    </source>
</evidence>
<sequence>MNKIWFTSDHHFGHRNIIDHVGRPFGSVDEMDEMLIQKWNERVAEHDNVYHLGDLGLNKPDQLKEILNRLKGNIFLIKGNHDDTALKCKNRFEWIKDYYELKVPDESIPTGKQKIVLFHYAMRQWNDKFRKSYHLYGHAHGTLPDDSASFSFDIGVDSHNFYPIDYDEVKLIMNRKVWNTADRGINL</sequence>
<dbReference type="AlphaFoldDB" id="A0A929KZT0"/>
<dbReference type="GO" id="GO:0016787">
    <property type="term" value="F:hydrolase activity"/>
    <property type="evidence" value="ECO:0007669"/>
    <property type="project" value="InterPro"/>
</dbReference>
<dbReference type="RefSeq" id="WP_194109870.1">
    <property type="nucleotide sequence ID" value="NZ_JADFFL010000001.1"/>
</dbReference>
<gene>
    <name evidence="2" type="ORF">IRJ16_02170</name>
</gene>
<evidence type="ECO:0000313" key="3">
    <source>
        <dbReference type="Proteomes" id="UP000622475"/>
    </source>
</evidence>
<dbReference type="Gene3D" id="3.60.21.10">
    <property type="match status" value="1"/>
</dbReference>
<evidence type="ECO:0000259" key="1">
    <source>
        <dbReference type="Pfam" id="PF00149"/>
    </source>
</evidence>
<dbReference type="SUPFAM" id="SSF56300">
    <property type="entry name" value="Metallo-dependent phosphatases"/>
    <property type="match status" value="1"/>
</dbReference>
<comment type="caution">
    <text evidence="2">The sequence shown here is derived from an EMBL/GenBank/DDBJ whole genome shotgun (WGS) entry which is preliminary data.</text>
</comment>
<dbReference type="InterPro" id="IPR029052">
    <property type="entry name" value="Metallo-depent_PP-like"/>
</dbReference>
<name>A0A929KZT0_9SPHI</name>
<feature type="domain" description="Calcineurin-like phosphoesterase" evidence="1">
    <location>
        <begin position="3"/>
        <end position="140"/>
    </location>
</feature>
<accession>A0A929KZT0</accession>
<protein>
    <submittedName>
        <fullName evidence="2">Metallophosphoesterase family protein</fullName>
    </submittedName>
</protein>
<organism evidence="2 3">
    <name type="scientific">Mucilaginibacter myungsuensis</name>
    <dbReference type="NCBI Taxonomy" id="649104"/>
    <lineage>
        <taxon>Bacteria</taxon>
        <taxon>Pseudomonadati</taxon>
        <taxon>Bacteroidota</taxon>
        <taxon>Sphingobacteriia</taxon>
        <taxon>Sphingobacteriales</taxon>
        <taxon>Sphingobacteriaceae</taxon>
        <taxon>Mucilaginibacter</taxon>
    </lineage>
</organism>
<keyword evidence="3" id="KW-1185">Reference proteome</keyword>
<dbReference type="Proteomes" id="UP000622475">
    <property type="component" value="Unassembled WGS sequence"/>
</dbReference>